<accession>A0A9X2CRS9</accession>
<keyword evidence="3" id="KW-1185">Reference proteome</keyword>
<dbReference type="InterPro" id="IPR024623">
    <property type="entry name" value="YtxH"/>
</dbReference>
<reference evidence="2" key="1">
    <citation type="submission" date="2022-02" db="EMBL/GenBank/DDBJ databases">
        <title>Halalkalibacter sp. nov. isolated from Lonar Lake, India.</title>
        <authorList>
            <person name="Joshi A."/>
            <person name="Thite S."/>
            <person name="Lodha T."/>
        </authorList>
    </citation>
    <scope>NUCLEOTIDE SEQUENCE</scope>
    <source>
        <strain evidence="2">MEB205</strain>
    </source>
</reference>
<dbReference type="RefSeq" id="WP_250095906.1">
    <property type="nucleotide sequence ID" value="NZ_JAKRYL010000006.1"/>
</dbReference>
<proteinExistence type="predicted"/>
<protein>
    <submittedName>
        <fullName evidence="2">YtxH domain-containing protein</fullName>
    </submittedName>
</protein>
<comment type="caution">
    <text evidence="2">The sequence shown here is derived from an EMBL/GenBank/DDBJ whole genome shotgun (WGS) entry which is preliminary data.</text>
</comment>
<sequence>MNTKSLLSGLFVGSTIVGAITLLTTPTSGKDLRTSCKESARKVQKGFEQLAKDSQTASIQLKTTAKVGKETFVTVGEEVKDSINDWKKDVEPALNQLKNDIEALQKNVEQSRKAID</sequence>
<evidence type="ECO:0000256" key="1">
    <source>
        <dbReference type="SAM" id="Coils"/>
    </source>
</evidence>
<feature type="coiled-coil region" evidence="1">
    <location>
        <begin position="87"/>
        <end position="114"/>
    </location>
</feature>
<dbReference type="AlphaFoldDB" id="A0A9X2CRS9"/>
<keyword evidence="1" id="KW-0175">Coiled coil</keyword>
<dbReference type="EMBL" id="JAKRYL010000006">
    <property type="protein sequence ID" value="MCL7746999.1"/>
    <property type="molecule type" value="Genomic_DNA"/>
</dbReference>
<dbReference type="PANTHER" id="PTHR35792">
    <property type="entry name" value="GENERAL STRESS PROTEIN"/>
    <property type="match status" value="1"/>
</dbReference>
<evidence type="ECO:0000313" key="2">
    <source>
        <dbReference type="EMBL" id="MCL7746999.1"/>
    </source>
</evidence>
<dbReference type="Proteomes" id="UP001139150">
    <property type="component" value="Unassembled WGS sequence"/>
</dbReference>
<name>A0A9X2CRS9_9BACI</name>
<evidence type="ECO:0000313" key="3">
    <source>
        <dbReference type="Proteomes" id="UP001139150"/>
    </source>
</evidence>
<organism evidence="2 3">
    <name type="scientific">Halalkalibacter alkaliphilus</name>
    <dbReference type="NCBI Taxonomy" id="2917993"/>
    <lineage>
        <taxon>Bacteria</taxon>
        <taxon>Bacillati</taxon>
        <taxon>Bacillota</taxon>
        <taxon>Bacilli</taxon>
        <taxon>Bacillales</taxon>
        <taxon>Bacillaceae</taxon>
        <taxon>Halalkalibacter</taxon>
    </lineage>
</organism>
<dbReference type="PANTHER" id="PTHR35792:SF3">
    <property type="entry name" value="IG HYPOTHETICAL 17707"/>
    <property type="match status" value="1"/>
</dbReference>
<gene>
    <name evidence="2" type="ORF">MF646_07665</name>
</gene>
<dbReference type="InterPro" id="IPR052928">
    <property type="entry name" value="Desiccation-related_membrane"/>
</dbReference>
<dbReference type="Pfam" id="PF12732">
    <property type="entry name" value="YtxH"/>
    <property type="match status" value="1"/>
</dbReference>